<dbReference type="PANTHER" id="PTHR10901">
    <property type="entry name" value="TROPOMODULIN"/>
    <property type="match status" value="1"/>
</dbReference>
<dbReference type="GO" id="GO:0030016">
    <property type="term" value="C:myofibril"/>
    <property type="evidence" value="ECO:0007669"/>
    <property type="project" value="TreeGrafter"/>
</dbReference>
<dbReference type="OrthoDB" id="2163268at2759"/>
<dbReference type="PANTHER" id="PTHR10901:SF6">
    <property type="entry name" value="TROPOMODULIN, ISOFORM N"/>
    <property type="match status" value="1"/>
</dbReference>
<dbReference type="SMART" id="SM00368">
    <property type="entry name" value="LRR_RI"/>
    <property type="match status" value="2"/>
</dbReference>
<gene>
    <name evidence="5" type="ORF">B4U80_11624</name>
</gene>
<dbReference type="GO" id="GO:0005856">
    <property type="term" value="C:cytoskeleton"/>
    <property type="evidence" value="ECO:0007669"/>
    <property type="project" value="UniProtKB-SubCell"/>
</dbReference>
<evidence type="ECO:0000313" key="6">
    <source>
        <dbReference type="Proteomes" id="UP000288716"/>
    </source>
</evidence>
<sequence length="391" mass="44555">MITKTTRIFKPKTLSDLKEAGGISMLYGRDLKEYENLPIEEILNKLTEEELEQLSNEVDPDDSHIPPHLRCRDQTRKSSTGPLDRKKLLDFLTKYAKEQEDWPENKPFQTGVKRGKVWVPKEIKSENNDEDKILLDLDDDAALKDASEADLVDLAGILGLHSMLNQDQYHASIVNKGQNLGTKFESIVKATQPKKVPFLPDNDTDVEKTSRQIAENDASVEELNWNNIKHIPRDTFKKLFEGLKKNTKLRKLSLTNTGLTDGPAEKLVEAIKQNKSITTLNLESNFLSGAMIRDLIAALNENQTVVEFRAANQRPQILGNRIEMEIAKLVEQNKKLKNLGLNFDVPDARLRVTQRLQSNSDDSEYLYTDSRVFNIQHAHVSQNFLTLFIIH</sequence>
<dbReference type="VEuPathDB" id="VectorBase:LDEU002723"/>
<dbReference type="AlphaFoldDB" id="A0A443SP75"/>
<dbReference type="STRING" id="299467.A0A443SP75"/>
<keyword evidence="3" id="KW-0206">Cytoskeleton</keyword>
<dbReference type="EMBL" id="NCKV01000969">
    <property type="protein sequence ID" value="RWS29317.1"/>
    <property type="molecule type" value="Genomic_DNA"/>
</dbReference>
<dbReference type="Gene3D" id="3.80.10.10">
    <property type="entry name" value="Ribonuclease Inhibitor"/>
    <property type="match status" value="1"/>
</dbReference>
<reference evidence="5 6" key="1">
    <citation type="journal article" date="2018" name="Gigascience">
        <title>Genomes of trombidid mites reveal novel predicted allergens and laterally-transferred genes associated with secondary metabolism.</title>
        <authorList>
            <person name="Dong X."/>
            <person name="Chaisiri K."/>
            <person name="Xia D."/>
            <person name="Armstrong S.D."/>
            <person name="Fang Y."/>
            <person name="Donnelly M.J."/>
            <person name="Kadowaki T."/>
            <person name="McGarry J.W."/>
            <person name="Darby A.C."/>
            <person name="Makepeace B.L."/>
        </authorList>
    </citation>
    <scope>NUCLEOTIDE SEQUENCE [LARGE SCALE GENOMIC DNA]</scope>
    <source>
        <strain evidence="5">UoL-UT</strain>
    </source>
</reference>
<evidence type="ECO:0000256" key="1">
    <source>
        <dbReference type="ARBA" id="ARBA00004245"/>
    </source>
</evidence>
<name>A0A443SP75_9ACAR</name>
<accession>A0A443SP75</accession>
<evidence type="ECO:0000256" key="4">
    <source>
        <dbReference type="SAM" id="MobiDB-lite"/>
    </source>
</evidence>
<dbReference type="SUPFAM" id="SSF52047">
    <property type="entry name" value="RNI-like"/>
    <property type="match status" value="1"/>
</dbReference>
<evidence type="ECO:0000256" key="2">
    <source>
        <dbReference type="ARBA" id="ARBA00022490"/>
    </source>
</evidence>
<dbReference type="Pfam" id="PF03250">
    <property type="entry name" value="Tropomodulin"/>
    <property type="match status" value="1"/>
</dbReference>
<protein>
    <submittedName>
        <fullName evidence="5">Tropomodulin-like protein</fullName>
    </submittedName>
</protein>
<keyword evidence="6" id="KW-1185">Reference proteome</keyword>
<dbReference type="GO" id="GO:0030239">
    <property type="term" value="P:myofibril assembly"/>
    <property type="evidence" value="ECO:0007669"/>
    <property type="project" value="TreeGrafter"/>
</dbReference>
<evidence type="ECO:0000256" key="3">
    <source>
        <dbReference type="ARBA" id="ARBA00023212"/>
    </source>
</evidence>
<dbReference type="InterPro" id="IPR004934">
    <property type="entry name" value="TMOD"/>
</dbReference>
<keyword evidence="2" id="KW-0963">Cytoplasm</keyword>
<dbReference type="GO" id="GO:0005523">
    <property type="term" value="F:tropomyosin binding"/>
    <property type="evidence" value="ECO:0007669"/>
    <property type="project" value="InterPro"/>
</dbReference>
<comment type="subcellular location">
    <subcellularLocation>
        <location evidence="1">Cytoplasm</location>
        <location evidence="1">Cytoskeleton</location>
    </subcellularLocation>
</comment>
<proteinExistence type="predicted"/>
<organism evidence="5 6">
    <name type="scientific">Leptotrombidium deliense</name>
    <dbReference type="NCBI Taxonomy" id="299467"/>
    <lineage>
        <taxon>Eukaryota</taxon>
        <taxon>Metazoa</taxon>
        <taxon>Ecdysozoa</taxon>
        <taxon>Arthropoda</taxon>
        <taxon>Chelicerata</taxon>
        <taxon>Arachnida</taxon>
        <taxon>Acari</taxon>
        <taxon>Acariformes</taxon>
        <taxon>Trombidiformes</taxon>
        <taxon>Prostigmata</taxon>
        <taxon>Anystina</taxon>
        <taxon>Parasitengona</taxon>
        <taxon>Trombiculoidea</taxon>
        <taxon>Trombiculidae</taxon>
        <taxon>Leptotrombidium</taxon>
    </lineage>
</organism>
<dbReference type="Proteomes" id="UP000288716">
    <property type="component" value="Unassembled WGS sequence"/>
</dbReference>
<dbReference type="InterPro" id="IPR032675">
    <property type="entry name" value="LRR_dom_sf"/>
</dbReference>
<feature type="region of interest" description="Disordered" evidence="4">
    <location>
        <begin position="56"/>
        <end position="81"/>
    </location>
</feature>
<dbReference type="GO" id="GO:0051694">
    <property type="term" value="P:pointed-end actin filament capping"/>
    <property type="evidence" value="ECO:0007669"/>
    <property type="project" value="InterPro"/>
</dbReference>
<dbReference type="GO" id="GO:0007015">
    <property type="term" value="P:actin filament organization"/>
    <property type="evidence" value="ECO:0007669"/>
    <property type="project" value="TreeGrafter"/>
</dbReference>
<feature type="compositionally biased region" description="Basic and acidic residues" evidence="4">
    <location>
        <begin position="61"/>
        <end position="76"/>
    </location>
</feature>
<evidence type="ECO:0000313" key="5">
    <source>
        <dbReference type="EMBL" id="RWS29317.1"/>
    </source>
</evidence>
<comment type="caution">
    <text evidence="5">The sequence shown here is derived from an EMBL/GenBank/DDBJ whole genome shotgun (WGS) entry which is preliminary data.</text>
</comment>